<evidence type="ECO:0000256" key="5">
    <source>
        <dbReference type="SAM" id="Phobius"/>
    </source>
</evidence>
<reference evidence="7" key="1">
    <citation type="submission" date="2016-10" db="EMBL/GenBank/DDBJ databases">
        <authorList>
            <person name="Varghese N."/>
            <person name="Submissions S."/>
        </authorList>
    </citation>
    <scope>NUCLEOTIDE SEQUENCE [LARGE SCALE GENOMIC DNA]</scope>
    <source>
        <strain evidence="7">CGMCC 4.3147</strain>
    </source>
</reference>
<evidence type="ECO:0000256" key="3">
    <source>
        <dbReference type="ARBA" id="ARBA00022989"/>
    </source>
</evidence>
<proteinExistence type="predicted"/>
<evidence type="ECO:0000313" key="7">
    <source>
        <dbReference type="Proteomes" id="UP000198662"/>
    </source>
</evidence>
<name>A0A1G9ERR6_9ACTN</name>
<evidence type="ECO:0000256" key="2">
    <source>
        <dbReference type="ARBA" id="ARBA00022692"/>
    </source>
</evidence>
<comment type="subcellular location">
    <subcellularLocation>
        <location evidence="1">Membrane</location>
        <topology evidence="1">Multi-pass membrane protein</topology>
    </subcellularLocation>
</comment>
<keyword evidence="3 5" id="KW-1133">Transmembrane helix</keyword>
<feature type="transmembrane region" description="Helical" evidence="5">
    <location>
        <begin position="35"/>
        <end position="55"/>
    </location>
</feature>
<feature type="transmembrane region" description="Helical" evidence="5">
    <location>
        <begin position="99"/>
        <end position="117"/>
    </location>
</feature>
<dbReference type="Pfam" id="PF13564">
    <property type="entry name" value="DoxX_2"/>
    <property type="match status" value="1"/>
</dbReference>
<gene>
    <name evidence="6" type="ORF">SAMN05216298_1359</name>
</gene>
<dbReference type="STRING" id="380244.SAMN05216298_1359"/>
<organism evidence="6 7">
    <name type="scientific">Glycomyces sambucus</name>
    <dbReference type="NCBI Taxonomy" id="380244"/>
    <lineage>
        <taxon>Bacteria</taxon>
        <taxon>Bacillati</taxon>
        <taxon>Actinomycetota</taxon>
        <taxon>Actinomycetes</taxon>
        <taxon>Glycomycetales</taxon>
        <taxon>Glycomycetaceae</taxon>
        <taxon>Glycomyces</taxon>
    </lineage>
</organism>
<evidence type="ECO:0000313" key="6">
    <source>
        <dbReference type="EMBL" id="SDK78774.1"/>
    </source>
</evidence>
<evidence type="ECO:0000256" key="4">
    <source>
        <dbReference type="ARBA" id="ARBA00023136"/>
    </source>
</evidence>
<dbReference type="Proteomes" id="UP000198662">
    <property type="component" value="Unassembled WGS sequence"/>
</dbReference>
<sequence>MSTNEIAPNDLASGDAAADDSAAGAAARPGRGPHVAFWVLQALAAAFIIVASGTPKLLGAESAAAGFDLIGWGDWFMYAIGALEVAGGVGLLIPRLSGLAATCLGLLMIGAAIFNATILDFPVVTPLILLVVFAAIAWVRRSQTRRLFTEGFTS</sequence>
<dbReference type="InterPro" id="IPR032808">
    <property type="entry name" value="DoxX"/>
</dbReference>
<feature type="transmembrane region" description="Helical" evidence="5">
    <location>
        <begin position="123"/>
        <end position="139"/>
    </location>
</feature>
<dbReference type="AlphaFoldDB" id="A0A1G9ERR6"/>
<keyword evidence="7" id="KW-1185">Reference proteome</keyword>
<protein>
    <submittedName>
        <fullName evidence="6">DoxX-like family protein</fullName>
    </submittedName>
</protein>
<keyword evidence="2 5" id="KW-0812">Transmembrane</keyword>
<dbReference type="RefSeq" id="WP_091045105.1">
    <property type="nucleotide sequence ID" value="NZ_FNGF01000002.1"/>
</dbReference>
<evidence type="ECO:0000256" key="1">
    <source>
        <dbReference type="ARBA" id="ARBA00004141"/>
    </source>
</evidence>
<accession>A0A1G9ERR6</accession>
<feature type="transmembrane region" description="Helical" evidence="5">
    <location>
        <begin position="75"/>
        <end position="92"/>
    </location>
</feature>
<dbReference type="OrthoDB" id="3576439at2"/>
<keyword evidence="4 5" id="KW-0472">Membrane</keyword>
<dbReference type="GO" id="GO:0016020">
    <property type="term" value="C:membrane"/>
    <property type="evidence" value="ECO:0007669"/>
    <property type="project" value="UniProtKB-SubCell"/>
</dbReference>
<dbReference type="EMBL" id="FNGF01000002">
    <property type="protein sequence ID" value="SDK78774.1"/>
    <property type="molecule type" value="Genomic_DNA"/>
</dbReference>